<dbReference type="InterPro" id="IPR000834">
    <property type="entry name" value="Peptidase_M14"/>
</dbReference>
<dbReference type="GO" id="GO:0006508">
    <property type="term" value="P:proteolysis"/>
    <property type="evidence" value="ECO:0007669"/>
    <property type="project" value="InterPro"/>
</dbReference>
<dbReference type="Gene3D" id="3.40.630.10">
    <property type="entry name" value="Zn peptidases"/>
    <property type="match status" value="1"/>
</dbReference>
<dbReference type="GO" id="GO:0008270">
    <property type="term" value="F:zinc ion binding"/>
    <property type="evidence" value="ECO:0007669"/>
    <property type="project" value="InterPro"/>
</dbReference>
<dbReference type="InterPro" id="IPR040626">
    <property type="entry name" value="Pepdidase_M14_N"/>
</dbReference>
<protein>
    <recommendedName>
        <fullName evidence="4">Peptidase M14 domain-containing protein</fullName>
    </recommendedName>
</protein>
<gene>
    <name evidence="5" type="ORF">SteCoe_1860</name>
</gene>
<comment type="cofactor">
    <cofactor evidence="1">
        <name>Zn(2+)</name>
        <dbReference type="ChEBI" id="CHEBI:29105"/>
    </cofactor>
</comment>
<dbReference type="Proteomes" id="UP000187209">
    <property type="component" value="Unassembled WGS sequence"/>
</dbReference>
<reference evidence="5 6" key="1">
    <citation type="submission" date="2016-11" db="EMBL/GenBank/DDBJ databases">
        <title>The macronuclear genome of Stentor coeruleus: a giant cell with tiny introns.</title>
        <authorList>
            <person name="Slabodnick M."/>
            <person name="Ruby J.G."/>
            <person name="Reiff S.B."/>
            <person name="Swart E.C."/>
            <person name="Gosai S."/>
            <person name="Prabakaran S."/>
            <person name="Witkowska E."/>
            <person name="Larue G.E."/>
            <person name="Fisher S."/>
            <person name="Freeman R.M."/>
            <person name="Gunawardena J."/>
            <person name="Chu W."/>
            <person name="Stover N.A."/>
            <person name="Gregory B.D."/>
            <person name="Nowacki M."/>
            <person name="Derisi J."/>
            <person name="Roy S.W."/>
            <person name="Marshall W.F."/>
            <person name="Sood P."/>
        </authorList>
    </citation>
    <scope>NUCLEOTIDE SEQUENCE [LARGE SCALE GENOMIC DNA]</scope>
    <source>
        <strain evidence="5">WM001</strain>
    </source>
</reference>
<dbReference type="Pfam" id="PF18027">
    <property type="entry name" value="Pepdidase_M14_N"/>
    <property type="match status" value="1"/>
</dbReference>
<dbReference type="PANTHER" id="PTHR12756">
    <property type="entry name" value="CYTOSOLIC CARBOXYPEPTIDASE"/>
    <property type="match status" value="1"/>
</dbReference>
<dbReference type="SUPFAM" id="SSF53187">
    <property type="entry name" value="Zn-dependent exopeptidases"/>
    <property type="match status" value="1"/>
</dbReference>
<comment type="caution">
    <text evidence="5">The sequence shown here is derived from an EMBL/GenBank/DDBJ whole genome shotgun (WGS) entry which is preliminary data.</text>
</comment>
<name>A0A1R2D0P8_9CILI</name>
<keyword evidence="6" id="KW-1185">Reference proteome</keyword>
<organism evidence="5 6">
    <name type="scientific">Stentor coeruleus</name>
    <dbReference type="NCBI Taxonomy" id="5963"/>
    <lineage>
        <taxon>Eukaryota</taxon>
        <taxon>Sar</taxon>
        <taxon>Alveolata</taxon>
        <taxon>Ciliophora</taxon>
        <taxon>Postciliodesmatophora</taxon>
        <taxon>Heterotrichea</taxon>
        <taxon>Heterotrichida</taxon>
        <taxon>Stentoridae</taxon>
        <taxon>Stentor</taxon>
    </lineage>
</organism>
<evidence type="ECO:0000259" key="4">
    <source>
        <dbReference type="PROSITE" id="PS52035"/>
    </source>
</evidence>
<sequence length="761" mass="87512">MSSDDSAIFIDSESPSLFPMADEPDLNELYKHIPPPIPLVPKNKYKEEPRNFELWQNELHNTFISSFEERKKSPISSNNLFTQPNLDPNYNLIAFVERGNFVFKREPNDKTLHSLSKKIRLDNINALPRLDYKKNIENTTDSLTFESRFESGNLALALKVSDNEYNLLMQNDINTKGHTQWFYFRVQILEKKCIKFNILNFTKKDSLFNYGMKVLMYSNKKYKDMNVGWFRDGVDISYYANSIVRTTKGDKFYTLTFTYDFPYDNDSVLFAYCFPYTYSEMIKDLDFWEITHPEIIERKVLCLTVAEKKCEILTITAPGSCEDVKKRKGAVITARVHPGETVGSWMMKGVIEFLISNSIEARVLREKYVFKIIPMMNPDGVVFGNYRCGLAGCDLNRNWKSPSKVLHPTVYAVKKLVKSFNKERTVDFICDLHGHSKKKNIFMYGCNILEEPELTRSIPFIISKFSPYFHYPSCSFKMQKSKEATMRISLFKETKIPLIYTLEASFFGGDYGEFKDKHYTTADLKEMGKQVALALLIFNNVDVPNKPIQVVNDETLEPQVLSKRKILQELTANKTLLTETCQDSSGSDSDPSDDNLESKDLESIIKISSIKILESRKKLLKEINQKSRPFSVYRDLPNKALSVPRKTKCNLCGETLALGHVCTGKPRKLSNNTQFTRSATMAYINAHGKKVRDQGTQTIKVEDSKTVSPHGNIRNHRSNLTKALQYSVRNNTSEDAASLGRLWRKKQLPNLKKISIVKYSN</sequence>
<proteinExistence type="inferred from homology"/>
<evidence type="ECO:0000256" key="3">
    <source>
        <dbReference type="PROSITE-ProRule" id="PRU01379"/>
    </source>
</evidence>
<feature type="domain" description="Peptidase M14" evidence="4">
    <location>
        <begin position="274"/>
        <end position="539"/>
    </location>
</feature>
<dbReference type="AlphaFoldDB" id="A0A1R2D0P8"/>
<dbReference type="EMBL" id="MPUH01000020">
    <property type="protein sequence ID" value="OMJ94839.1"/>
    <property type="molecule type" value="Genomic_DNA"/>
</dbReference>
<evidence type="ECO:0000313" key="6">
    <source>
        <dbReference type="Proteomes" id="UP000187209"/>
    </source>
</evidence>
<dbReference type="OrthoDB" id="10253041at2759"/>
<feature type="active site" description="Proton donor/acceptor" evidence="3">
    <location>
        <position position="503"/>
    </location>
</feature>
<evidence type="ECO:0000256" key="1">
    <source>
        <dbReference type="ARBA" id="ARBA00001947"/>
    </source>
</evidence>
<dbReference type="Pfam" id="PF00246">
    <property type="entry name" value="Peptidase_M14"/>
    <property type="match status" value="1"/>
</dbReference>
<evidence type="ECO:0000313" key="5">
    <source>
        <dbReference type="EMBL" id="OMJ94839.1"/>
    </source>
</evidence>
<dbReference type="PANTHER" id="PTHR12756:SF11">
    <property type="entry name" value="CYTOSOLIC CARBOXYPEPTIDASE 1"/>
    <property type="match status" value="1"/>
</dbReference>
<dbReference type="InterPro" id="IPR050821">
    <property type="entry name" value="Cytosolic_carboxypeptidase"/>
</dbReference>
<accession>A0A1R2D0P8</accession>
<dbReference type="PROSITE" id="PS52035">
    <property type="entry name" value="PEPTIDASE_M14"/>
    <property type="match status" value="1"/>
</dbReference>
<comment type="similarity">
    <text evidence="2 3">Belongs to the peptidase M14 family.</text>
</comment>
<evidence type="ECO:0000256" key="2">
    <source>
        <dbReference type="ARBA" id="ARBA00005988"/>
    </source>
</evidence>
<dbReference type="SMART" id="SM00631">
    <property type="entry name" value="Zn_pept"/>
    <property type="match status" value="1"/>
</dbReference>
<dbReference type="GO" id="GO:0004181">
    <property type="term" value="F:metallocarboxypeptidase activity"/>
    <property type="evidence" value="ECO:0007669"/>
    <property type="project" value="InterPro"/>
</dbReference>
<dbReference type="Gene3D" id="2.60.40.3120">
    <property type="match status" value="1"/>
</dbReference>